<dbReference type="Gene3D" id="3.90.320.10">
    <property type="match status" value="1"/>
</dbReference>
<protein>
    <recommendedName>
        <fullName evidence="4">PD-(D/E)XK nuclease superfamily</fullName>
    </recommendedName>
</protein>
<evidence type="ECO:0000313" key="3">
    <source>
        <dbReference type="EMBL" id="CAB4200332.1"/>
    </source>
</evidence>
<sequence>MLELPKGMKPLSEEDVLVDLPDGQTVLYRDKAHTYRRIHDGKSTPLKSVSSLVGRVDGGNSDGLVEWAWQLGTTGVHWKAARDNKGNIGTSVHAALEALAQGAIPDLEDFAEEARGYVTAICSWWLDEQPEVIDQEFICAHPTLNYAGRVDLFVEIGGEKWLVDLKTSNTLSPKFHYQMGLYSLAMGECGYDKPDRLALLHAMPDGEFVFLESIIKDDDVCLIPLCVKALDDFKREQKSVQL</sequence>
<dbReference type="InterPro" id="IPR011604">
    <property type="entry name" value="PDDEXK-like_dom_sf"/>
</dbReference>
<dbReference type="EMBL" id="LR796875">
    <property type="protein sequence ID" value="CAB4171781.1"/>
    <property type="molecule type" value="Genomic_DNA"/>
</dbReference>
<accession>A0A6J5R2E8</accession>
<evidence type="ECO:0008006" key="4">
    <source>
        <dbReference type="Google" id="ProtNLM"/>
    </source>
</evidence>
<dbReference type="EMBL" id="LR797295">
    <property type="protein sequence ID" value="CAB4200332.1"/>
    <property type="molecule type" value="Genomic_DNA"/>
</dbReference>
<name>A0A6J5R2E8_9CAUD</name>
<gene>
    <name evidence="2" type="ORF">UFOVP1156_51</name>
    <name evidence="3" type="ORF">UFOVP1346_35</name>
    <name evidence="1" type="ORF">UFOVP921_15</name>
</gene>
<reference evidence="2" key="1">
    <citation type="submission" date="2020-05" db="EMBL/GenBank/DDBJ databases">
        <authorList>
            <person name="Chiriac C."/>
            <person name="Salcher M."/>
            <person name="Ghai R."/>
            <person name="Kavagutti S V."/>
        </authorList>
    </citation>
    <scope>NUCLEOTIDE SEQUENCE</scope>
</reference>
<dbReference type="InterPro" id="IPR011335">
    <property type="entry name" value="Restrct_endonuc-II-like"/>
</dbReference>
<dbReference type="SUPFAM" id="SSF52980">
    <property type="entry name" value="Restriction endonuclease-like"/>
    <property type="match status" value="1"/>
</dbReference>
<proteinExistence type="predicted"/>
<evidence type="ECO:0000313" key="2">
    <source>
        <dbReference type="EMBL" id="CAB4187711.1"/>
    </source>
</evidence>
<evidence type="ECO:0000313" key="1">
    <source>
        <dbReference type="EMBL" id="CAB4171781.1"/>
    </source>
</evidence>
<organism evidence="2">
    <name type="scientific">uncultured Caudovirales phage</name>
    <dbReference type="NCBI Taxonomy" id="2100421"/>
    <lineage>
        <taxon>Viruses</taxon>
        <taxon>Duplodnaviria</taxon>
        <taxon>Heunggongvirae</taxon>
        <taxon>Uroviricota</taxon>
        <taxon>Caudoviricetes</taxon>
        <taxon>Peduoviridae</taxon>
        <taxon>Maltschvirus</taxon>
        <taxon>Maltschvirus maltsch</taxon>
    </lineage>
</organism>
<dbReference type="EMBL" id="LR797103">
    <property type="protein sequence ID" value="CAB4187711.1"/>
    <property type="molecule type" value="Genomic_DNA"/>
</dbReference>